<evidence type="ECO:0000259" key="1">
    <source>
        <dbReference type="Pfam" id="PF07287"/>
    </source>
</evidence>
<sequence>MKKIRIGSGAGYADDRIEPAIDLINRGNLDYICFECLAERTIAIAQNQKLADPNAGYNDLLEYRFKKILPAIKAHPTKVITNMGAANPVAATKKIVEMAAAYGIHHLKIATVSGDDITDQTSNYGANKMMEDHQPLSSLNRKVISANAYLGARAIVEALNQGADIVVTGRVADPSLFMAPLIHEFGWDFADYDKLGKGTLLGHLLECAGQVSGGYFADPGYKDVENLWNLGFPFADVTDEGDITLHKLPDTGGLLSTDTVKEQLIYEIQDPTKYYTPDVIADFSNVQVEPAKDGDGIHVMGATGRAKTGDLKVSVGYEDGYITEGGINYGGHNAFNKAKLATEIVRKRLQLLKVPVDAFKEDYIGADSLYHGVLPVPEHVSEIRARIAARTSSLAAAKEVVREVKSLYTNGPSAGGGVRTITQKIVAIASITVPENDIRTHVDYEEVK</sequence>
<comment type="caution">
    <text evidence="2">The sequence shown here is derived from an EMBL/GenBank/DDBJ whole genome shotgun (WGS) entry which is preliminary data.</text>
</comment>
<name>A0ABW1TEI1_9LACO</name>
<proteinExistence type="predicted"/>
<feature type="domain" description="Acyclic terpene utilisation N-terminal" evidence="1">
    <location>
        <begin position="4"/>
        <end position="443"/>
    </location>
</feature>
<evidence type="ECO:0000313" key="3">
    <source>
        <dbReference type="Proteomes" id="UP001596283"/>
    </source>
</evidence>
<organism evidence="2 3">
    <name type="scientific">Levilactobacillus fujinensis</name>
    <dbReference type="NCBI Taxonomy" id="2486024"/>
    <lineage>
        <taxon>Bacteria</taxon>
        <taxon>Bacillati</taxon>
        <taxon>Bacillota</taxon>
        <taxon>Bacilli</taxon>
        <taxon>Lactobacillales</taxon>
        <taxon>Lactobacillaceae</taxon>
        <taxon>Levilactobacillus</taxon>
    </lineage>
</organism>
<evidence type="ECO:0000313" key="2">
    <source>
        <dbReference type="EMBL" id="MFC6260090.1"/>
    </source>
</evidence>
<dbReference type="RefSeq" id="WP_125685191.1">
    <property type="nucleotide sequence ID" value="NZ_JBHSSI010000025.1"/>
</dbReference>
<dbReference type="Pfam" id="PF07287">
    <property type="entry name" value="AtuA"/>
    <property type="match status" value="1"/>
</dbReference>
<protein>
    <submittedName>
        <fullName evidence="2">Acyclic terpene utilization AtuA family protein</fullName>
    </submittedName>
</protein>
<dbReference type="InterPro" id="IPR010839">
    <property type="entry name" value="AtuA_N"/>
</dbReference>
<dbReference type="PANTHER" id="PTHR47472:SF1">
    <property type="entry name" value="DUF1446-DOMAIN-CONTAINING PROTEIN"/>
    <property type="match status" value="1"/>
</dbReference>
<dbReference type="EMBL" id="JBHSSI010000025">
    <property type="protein sequence ID" value="MFC6260090.1"/>
    <property type="molecule type" value="Genomic_DNA"/>
</dbReference>
<dbReference type="Proteomes" id="UP001596283">
    <property type="component" value="Unassembled WGS sequence"/>
</dbReference>
<dbReference type="PANTHER" id="PTHR47472">
    <property type="entry name" value="PROPIONYL-COA CARBOXYLASE"/>
    <property type="match status" value="1"/>
</dbReference>
<accession>A0ABW1TEI1</accession>
<gene>
    <name evidence="2" type="ORF">ACFP1C_03950</name>
</gene>
<keyword evidence="3" id="KW-1185">Reference proteome</keyword>
<reference evidence="3" key="1">
    <citation type="journal article" date="2019" name="Int. J. Syst. Evol. Microbiol.">
        <title>The Global Catalogue of Microorganisms (GCM) 10K type strain sequencing project: providing services to taxonomists for standard genome sequencing and annotation.</title>
        <authorList>
            <consortium name="The Broad Institute Genomics Platform"/>
            <consortium name="The Broad Institute Genome Sequencing Center for Infectious Disease"/>
            <person name="Wu L."/>
            <person name="Ma J."/>
        </authorList>
    </citation>
    <scope>NUCLEOTIDE SEQUENCE [LARGE SCALE GENOMIC DNA]</scope>
    <source>
        <strain evidence="3">CCM 8908</strain>
    </source>
</reference>